<keyword evidence="11" id="KW-0902">Two-component regulatory system</keyword>
<dbReference type="InterPro" id="IPR050428">
    <property type="entry name" value="TCS_sensor_his_kinase"/>
</dbReference>
<evidence type="ECO:0000256" key="14">
    <source>
        <dbReference type="SAM" id="Phobius"/>
    </source>
</evidence>
<evidence type="ECO:0000256" key="4">
    <source>
        <dbReference type="ARBA" id="ARBA00022553"/>
    </source>
</evidence>
<dbReference type="SMART" id="SM00387">
    <property type="entry name" value="HATPase_c"/>
    <property type="match status" value="1"/>
</dbReference>
<keyword evidence="12 14" id="KW-0472">Membrane</keyword>
<dbReference type="Gene3D" id="3.30.565.10">
    <property type="entry name" value="Histidine kinase-like ATPase, C-terminal domain"/>
    <property type="match status" value="1"/>
</dbReference>
<dbReference type="SMART" id="SM00388">
    <property type="entry name" value="HisKA"/>
    <property type="match status" value="1"/>
</dbReference>
<dbReference type="Gene3D" id="1.20.5.1040">
    <property type="entry name" value="Sensor protein qsec"/>
    <property type="match status" value="1"/>
</dbReference>
<dbReference type="AlphaFoldDB" id="A0A7W8HHQ0"/>
<feature type="region of interest" description="Disordered" evidence="13">
    <location>
        <begin position="66"/>
        <end position="87"/>
    </location>
</feature>
<comment type="caution">
    <text evidence="16">The sequence shown here is derived from an EMBL/GenBank/DDBJ whole genome shotgun (WGS) entry which is preliminary data.</text>
</comment>
<dbReference type="EC" id="2.7.13.3" evidence="3"/>
<proteinExistence type="predicted"/>
<feature type="domain" description="Histidine kinase" evidence="15">
    <location>
        <begin position="246"/>
        <end position="457"/>
    </location>
</feature>
<evidence type="ECO:0000256" key="9">
    <source>
        <dbReference type="ARBA" id="ARBA00022840"/>
    </source>
</evidence>
<organism evidence="16 17">
    <name type="scientific">Quisquiliibacterium transsilvanicum</name>
    <dbReference type="NCBI Taxonomy" id="1549638"/>
    <lineage>
        <taxon>Bacteria</taxon>
        <taxon>Pseudomonadati</taxon>
        <taxon>Pseudomonadota</taxon>
        <taxon>Betaproteobacteria</taxon>
        <taxon>Burkholderiales</taxon>
        <taxon>Burkholderiaceae</taxon>
        <taxon>Quisquiliibacterium</taxon>
    </lineage>
</organism>
<evidence type="ECO:0000256" key="1">
    <source>
        <dbReference type="ARBA" id="ARBA00000085"/>
    </source>
</evidence>
<dbReference type="PANTHER" id="PTHR45436:SF14">
    <property type="entry name" value="SENSOR PROTEIN QSEC"/>
    <property type="match status" value="1"/>
</dbReference>
<dbReference type="Pfam" id="PF00512">
    <property type="entry name" value="HisKA"/>
    <property type="match status" value="1"/>
</dbReference>
<accession>A0A7W8HHQ0</accession>
<comment type="subcellular location">
    <subcellularLocation>
        <location evidence="2">Membrane</location>
        <topology evidence="2">Multi-pass membrane protein</topology>
    </subcellularLocation>
</comment>
<evidence type="ECO:0000313" key="16">
    <source>
        <dbReference type="EMBL" id="MBB5272274.1"/>
    </source>
</evidence>
<keyword evidence="17" id="KW-1185">Reference proteome</keyword>
<dbReference type="SUPFAM" id="SSF47384">
    <property type="entry name" value="Homodimeric domain of signal transducing histidine kinase"/>
    <property type="match status" value="1"/>
</dbReference>
<sequence>MRSLRARLLTLLAGTLLAAWTATALFTYFDARREIDAMLDAHLAQSASMLVGRGGREAPAGLVARAGPDVQRDREPQTPAPPAPDTLSTAKRTVAFQVWEGQALRLRSADAPATPLSDTAEGFSDSLIGGNRWRVFGRRDAQDRLVQVGERHALREELARSVARHLLHPLAVALPALALLIWLAIGWGLRPLHRIAREVAGQAPDKLAPLDASAAPREAAPLLHSLNTLLARVSASMDKERRFTADAAHELRTPLAAVKTQLQVAMGARDPEQRERALSQALAGIDRSTRLVEQLLALARLEPGAGVLHRRQVRLDEAAAACLADLAPKAAARRIDLALDGSAVTIAADPVLLEALLRNLLDNAVRYSPDGGAVSVHTQSRDAGAELVVEDTGPGIPPEALQRATERFYRGPGSTGAGSGLGLSIVERIVQLHDGALRLGPGAGGRGLRVEVTFPPP</sequence>
<dbReference type="InterPro" id="IPR036890">
    <property type="entry name" value="HATPase_C_sf"/>
</dbReference>
<dbReference type="EMBL" id="JACHGB010000004">
    <property type="protein sequence ID" value="MBB5272274.1"/>
    <property type="molecule type" value="Genomic_DNA"/>
</dbReference>
<dbReference type="Gene3D" id="1.10.287.130">
    <property type="match status" value="1"/>
</dbReference>
<dbReference type="InterPro" id="IPR004358">
    <property type="entry name" value="Sig_transdc_His_kin-like_C"/>
</dbReference>
<dbReference type="InterPro" id="IPR036097">
    <property type="entry name" value="HisK_dim/P_sf"/>
</dbReference>
<dbReference type="CDD" id="cd00082">
    <property type="entry name" value="HisKA"/>
    <property type="match status" value="1"/>
</dbReference>
<evidence type="ECO:0000256" key="7">
    <source>
        <dbReference type="ARBA" id="ARBA00022741"/>
    </source>
</evidence>
<evidence type="ECO:0000256" key="6">
    <source>
        <dbReference type="ARBA" id="ARBA00022692"/>
    </source>
</evidence>
<keyword evidence="6 14" id="KW-0812">Transmembrane</keyword>
<evidence type="ECO:0000256" key="3">
    <source>
        <dbReference type="ARBA" id="ARBA00012438"/>
    </source>
</evidence>
<keyword evidence="9" id="KW-0067">ATP-binding</keyword>
<evidence type="ECO:0000256" key="11">
    <source>
        <dbReference type="ARBA" id="ARBA00023012"/>
    </source>
</evidence>
<dbReference type="PROSITE" id="PS50109">
    <property type="entry name" value="HIS_KIN"/>
    <property type="match status" value="1"/>
</dbReference>
<dbReference type="InterPro" id="IPR003661">
    <property type="entry name" value="HisK_dim/P_dom"/>
</dbReference>
<evidence type="ECO:0000256" key="5">
    <source>
        <dbReference type="ARBA" id="ARBA00022679"/>
    </source>
</evidence>
<name>A0A7W8HHQ0_9BURK</name>
<comment type="catalytic activity">
    <reaction evidence="1">
        <text>ATP + protein L-histidine = ADP + protein N-phospho-L-histidine.</text>
        <dbReference type="EC" id="2.7.13.3"/>
    </reaction>
</comment>
<evidence type="ECO:0000256" key="8">
    <source>
        <dbReference type="ARBA" id="ARBA00022777"/>
    </source>
</evidence>
<keyword evidence="5 16" id="KW-0808">Transferase</keyword>
<gene>
    <name evidence="16" type="ORF">HNQ70_002288</name>
</gene>
<dbReference type="InterPro" id="IPR003594">
    <property type="entry name" value="HATPase_dom"/>
</dbReference>
<dbReference type="GO" id="GO:0005886">
    <property type="term" value="C:plasma membrane"/>
    <property type="evidence" value="ECO:0007669"/>
    <property type="project" value="TreeGrafter"/>
</dbReference>
<keyword evidence="4" id="KW-0597">Phosphoprotein</keyword>
<dbReference type="PANTHER" id="PTHR45436">
    <property type="entry name" value="SENSOR HISTIDINE KINASE YKOH"/>
    <property type="match status" value="1"/>
</dbReference>
<dbReference type="GO" id="GO:0000155">
    <property type="term" value="F:phosphorelay sensor kinase activity"/>
    <property type="evidence" value="ECO:0007669"/>
    <property type="project" value="InterPro"/>
</dbReference>
<keyword evidence="8 16" id="KW-0418">Kinase</keyword>
<dbReference type="Pfam" id="PF08521">
    <property type="entry name" value="2CSK_N"/>
    <property type="match status" value="1"/>
</dbReference>
<dbReference type="GO" id="GO:0005524">
    <property type="term" value="F:ATP binding"/>
    <property type="evidence" value="ECO:0007669"/>
    <property type="project" value="UniProtKB-KW"/>
</dbReference>
<evidence type="ECO:0000256" key="10">
    <source>
        <dbReference type="ARBA" id="ARBA00022989"/>
    </source>
</evidence>
<evidence type="ECO:0000256" key="12">
    <source>
        <dbReference type="ARBA" id="ARBA00023136"/>
    </source>
</evidence>
<keyword evidence="10 14" id="KW-1133">Transmembrane helix</keyword>
<dbReference type="Proteomes" id="UP000532440">
    <property type="component" value="Unassembled WGS sequence"/>
</dbReference>
<dbReference type="InterPro" id="IPR005467">
    <property type="entry name" value="His_kinase_dom"/>
</dbReference>
<dbReference type="FunFam" id="1.10.287.130:FF:000035">
    <property type="entry name" value="Two-component sensor histidine kinase"/>
    <property type="match status" value="1"/>
</dbReference>
<evidence type="ECO:0000256" key="2">
    <source>
        <dbReference type="ARBA" id="ARBA00004141"/>
    </source>
</evidence>
<evidence type="ECO:0000259" key="15">
    <source>
        <dbReference type="PROSITE" id="PS50109"/>
    </source>
</evidence>
<evidence type="ECO:0000313" key="17">
    <source>
        <dbReference type="Proteomes" id="UP000532440"/>
    </source>
</evidence>
<dbReference type="PRINTS" id="PR00344">
    <property type="entry name" value="BCTRLSENSOR"/>
</dbReference>
<protein>
    <recommendedName>
        <fullName evidence="3">histidine kinase</fullName>
        <ecNumber evidence="3">2.7.13.3</ecNumber>
    </recommendedName>
</protein>
<keyword evidence="7" id="KW-0547">Nucleotide-binding</keyword>
<dbReference type="Pfam" id="PF02518">
    <property type="entry name" value="HATPase_c"/>
    <property type="match status" value="1"/>
</dbReference>
<dbReference type="RefSeq" id="WP_183967521.1">
    <property type="nucleotide sequence ID" value="NZ_BAABEW010000002.1"/>
</dbReference>
<dbReference type="SUPFAM" id="SSF55874">
    <property type="entry name" value="ATPase domain of HSP90 chaperone/DNA topoisomerase II/histidine kinase"/>
    <property type="match status" value="1"/>
</dbReference>
<reference evidence="16 17" key="1">
    <citation type="submission" date="2020-08" db="EMBL/GenBank/DDBJ databases">
        <title>Genomic Encyclopedia of Type Strains, Phase IV (KMG-IV): sequencing the most valuable type-strain genomes for metagenomic binning, comparative biology and taxonomic classification.</title>
        <authorList>
            <person name="Goeker M."/>
        </authorList>
    </citation>
    <scope>NUCLEOTIDE SEQUENCE [LARGE SCALE GENOMIC DNA]</scope>
    <source>
        <strain evidence="16 17">DSM 29781</strain>
    </source>
</reference>
<dbReference type="InterPro" id="IPR013727">
    <property type="entry name" value="2CSK_N"/>
</dbReference>
<feature type="transmembrane region" description="Helical" evidence="14">
    <location>
        <begin position="166"/>
        <end position="189"/>
    </location>
</feature>
<evidence type="ECO:0000256" key="13">
    <source>
        <dbReference type="SAM" id="MobiDB-lite"/>
    </source>
</evidence>